<dbReference type="RefSeq" id="WP_305933540.1">
    <property type="nucleotide sequence ID" value="NZ_JAVAIM010000002.1"/>
</dbReference>
<dbReference type="EMBL" id="JAVAIM010000002">
    <property type="protein sequence ID" value="MDP4576291.1"/>
    <property type="molecule type" value="Genomic_DNA"/>
</dbReference>
<comment type="caution">
    <text evidence="1">The sequence shown here is derived from an EMBL/GenBank/DDBJ whole genome shotgun (WGS) entry which is preliminary data.</text>
</comment>
<reference evidence="1 2" key="1">
    <citation type="submission" date="2023-08" db="EMBL/GenBank/DDBJ databases">
        <title>genomic of G39.</title>
        <authorList>
            <person name="Wang Y."/>
        </authorList>
    </citation>
    <scope>NUCLEOTIDE SEQUENCE [LARGE SCALE GENOMIC DNA]</scope>
    <source>
        <strain evidence="1 2">G39</strain>
    </source>
</reference>
<keyword evidence="2" id="KW-1185">Reference proteome</keyword>
<organism evidence="1 2">
    <name type="scientific">Qipengyuania profundimaris</name>
    <dbReference type="NCBI Taxonomy" id="3067652"/>
    <lineage>
        <taxon>Bacteria</taxon>
        <taxon>Pseudomonadati</taxon>
        <taxon>Pseudomonadota</taxon>
        <taxon>Alphaproteobacteria</taxon>
        <taxon>Sphingomonadales</taxon>
        <taxon>Erythrobacteraceae</taxon>
        <taxon>Qipengyuania</taxon>
    </lineage>
</organism>
<evidence type="ECO:0000313" key="2">
    <source>
        <dbReference type="Proteomes" id="UP001240639"/>
    </source>
</evidence>
<dbReference type="Proteomes" id="UP001240639">
    <property type="component" value="Unassembled WGS sequence"/>
</dbReference>
<accession>A0ABT9HT22</accession>
<protein>
    <recommendedName>
        <fullName evidence="3">Bacteriocin</fullName>
    </recommendedName>
</protein>
<name>A0ABT9HT22_9SPHN</name>
<evidence type="ECO:0008006" key="3">
    <source>
        <dbReference type="Google" id="ProtNLM"/>
    </source>
</evidence>
<gene>
    <name evidence="1" type="ORF">Q9K02_14210</name>
</gene>
<sequence length="71" mass="7043">MLQMQNQPIATLNFEEIDAVGGGELTAREVAETGLVIIAVAPATGPAAPLVAAIGTTAVLFGGLIHGMDAG</sequence>
<evidence type="ECO:0000313" key="1">
    <source>
        <dbReference type="EMBL" id="MDP4576291.1"/>
    </source>
</evidence>
<proteinExistence type="predicted"/>